<evidence type="ECO:0000313" key="2">
    <source>
        <dbReference type="EMBL" id="BBF84424.1"/>
    </source>
</evidence>
<dbReference type="Proteomes" id="UP000198290">
    <property type="component" value="Chromosome"/>
</dbReference>
<gene>
    <name evidence="2" type="ORF">DLM_0774</name>
</gene>
<dbReference type="RefSeq" id="WP_089086443.1">
    <property type="nucleotide sequence ID" value="NZ_AP018823.1"/>
</dbReference>
<dbReference type="Pfam" id="PF01510">
    <property type="entry name" value="Amidase_2"/>
    <property type="match status" value="1"/>
</dbReference>
<organism evidence="2 3">
    <name type="scientific">Aquitalea magnusonii</name>
    <dbReference type="NCBI Taxonomy" id="332411"/>
    <lineage>
        <taxon>Bacteria</taxon>
        <taxon>Pseudomonadati</taxon>
        <taxon>Pseudomonadota</taxon>
        <taxon>Betaproteobacteria</taxon>
        <taxon>Neisseriales</taxon>
        <taxon>Chromobacteriaceae</taxon>
        <taxon>Aquitalea</taxon>
    </lineage>
</organism>
<dbReference type="SMART" id="SM00644">
    <property type="entry name" value="Ami_2"/>
    <property type="match status" value="1"/>
</dbReference>
<evidence type="ECO:0000313" key="3">
    <source>
        <dbReference type="Proteomes" id="UP000198290"/>
    </source>
</evidence>
<dbReference type="OrthoDB" id="8754850at2"/>
<reference evidence="3" key="1">
    <citation type="journal article" date="2017" name="Biotechnol. Biofuels">
        <title>Evaluation of environmental bacterial communities as a factor affecting the growth of duckweed Lemna minor.</title>
        <authorList>
            <person name="Ishizawa H."/>
            <person name="Kuroda M."/>
            <person name="Morikawa M."/>
            <person name="Ike M."/>
        </authorList>
    </citation>
    <scope>NUCLEOTIDE SEQUENCE [LARGE SCALE GENOMIC DNA]</scope>
    <source>
        <strain evidence="3">H3</strain>
    </source>
</reference>
<keyword evidence="3" id="KW-1185">Reference proteome</keyword>
<dbReference type="GO" id="GO:0008745">
    <property type="term" value="F:N-acetylmuramoyl-L-alanine amidase activity"/>
    <property type="evidence" value="ECO:0007669"/>
    <property type="project" value="UniProtKB-EC"/>
</dbReference>
<dbReference type="InterPro" id="IPR036505">
    <property type="entry name" value="Amidase/PGRP_sf"/>
</dbReference>
<dbReference type="KEGG" id="amah:DLM_0774"/>
<dbReference type="EC" id="3.5.1.28" evidence="2"/>
<dbReference type="Gene3D" id="3.40.80.10">
    <property type="entry name" value="Peptidoglycan recognition protein-like"/>
    <property type="match status" value="1"/>
</dbReference>
<reference evidence="2 3" key="2">
    <citation type="journal article" date="2017" name="Genome Announc.">
        <title>Draft genome sequence of Aquitalea magnusonii strain H3, a plant growth-promoting bacterium of duckweed Lemna minor.</title>
        <authorList>
            <person name="Ishizawa H."/>
            <person name="Kuroda M."/>
            <person name="Ike M."/>
        </authorList>
    </citation>
    <scope>NUCLEOTIDE SEQUENCE [LARGE SCALE GENOMIC DNA]</scope>
    <source>
        <strain evidence="2 3">H3</strain>
    </source>
</reference>
<dbReference type="PROSITE" id="PS00018">
    <property type="entry name" value="EF_HAND_1"/>
    <property type="match status" value="1"/>
</dbReference>
<reference evidence="3" key="3">
    <citation type="journal article" date="2017" name="Plant Physiol. Biochem.">
        <title>Differential oxidative and antioxidative response of duckweed Lemna minor toward plant growth promoting/inhibiting bacteria.</title>
        <authorList>
            <person name="Ishizawa H."/>
            <person name="Kuroda M."/>
            <person name="Morikawa M."/>
            <person name="Ike M."/>
        </authorList>
    </citation>
    <scope>NUCLEOTIDE SEQUENCE [LARGE SCALE GENOMIC DNA]</scope>
    <source>
        <strain evidence="3">H3</strain>
    </source>
</reference>
<sequence length="173" mass="18096">MSRTINLIVIHCAASLNGKVLGAASKSAAAVIDQWHAQRGFHRQPAAIAAYNPDLKAIGYHFVLDVDGTKSTGRALDEIGAHVAGHNANSIGICMVGTDQYSTAQWGALASLVKALLAKYPGVPVVGHRDLSPDLNGDGTIEPSEWTKTCPGFTVAAWLAAGMKPQAKNILAN</sequence>
<dbReference type="CDD" id="cd06583">
    <property type="entry name" value="PGRP"/>
    <property type="match status" value="1"/>
</dbReference>
<accession>A0A3G9GAI4</accession>
<name>A0A3G9GAI4_9NEIS</name>
<evidence type="ECO:0000259" key="1">
    <source>
        <dbReference type="SMART" id="SM00644"/>
    </source>
</evidence>
<keyword evidence="2" id="KW-0378">Hydrolase</keyword>
<proteinExistence type="predicted"/>
<dbReference type="InterPro" id="IPR002502">
    <property type="entry name" value="Amidase_domain"/>
</dbReference>
<feature type="domain" description="N-acetylmuramoyl-L-alanine amidase" evidence="1">
    <location>
        <begin position="1"/>
        <end position="140"/>
    </location>
</feature>
<dbReference type="AlphaFoldDB" id="A0A3G9GAI4"/>
<protein>
    <submittedName>
        <fullName evidence="2">N-acetylmuramoyl-L-alanine amidase</fullName>
        <ecNumber evidence="2">3.5.1.28</ecNumber>
    </submittedName>
</protein>
<dbReference type="SUPFAM" id="SSF55846">
    <property type="entry name" value="N-acetylmuramoyl-L-alanine amidase-like"/>
    <property type="match status" value="1"/>
</dbReference>
<dbReference type="InterPro" id="IPR018247">
    <property type="entry name" value="EF_Hand_1_Ca_BS"/>
</dbReference>
<dbReference type="GO" id="GO:0009253">
    <property type="term" value="P:peptidoglycan catabolic process"/>
    <property type="evidence" value="ECO:0007669"/>
    <property type="project" value="InterPro"/>
</dbReference>
<dbReference type="EMBL" id="AP018823">
    <property type="protein sequence ID" value="BBF84424.1"/>
    <property type="molecule type" value="Genomic_DNA"/>
</dbReference>